<evidence type="ECO:0000256" key="4">
    <source>
        <dbReference type="ARBA" id="ARBA00022487"/>
    </source>
</evidence>
<dbReference type="InterPro" id="IPR029058">
    <property type="entry name" value="AB_hydrolase_fold"/>
</dbReference>
<dbReference type="GO" id="GO:0006631">
    <property type="term" value="P:fatty acid metabolic process"/>
    <property type="evidence" value="ECO:0007669"/>
    <property type="project" value="UniProtKB-KW"/>
</dbReference>
<dbReference type="GO" id="GO:0008474">
    <property type="term" value="F:palmitoyl-(protein) hydrolase activity"/>
    <property type="evidence" value="ECO:0007669"/>
    <property type="project" value="UniProtKB-EC"/>
</dbReference>
<dbReference type="OrthoDB" id="2418081at2759"/>
<dbReference type="PANTHER" id="PTHR10655:SF17">
    <property type="entry name" value="LYSOPHOSPHOLIPASE-LIKE PROTEIN 1"/>
    <property type="match status" value="1"/>
</dbReference>
<evidence type="ECO:0000256" key="9">
    <source>
        <dbReference type="ARBA" id="ARBA00047337"/>
    </source>
</evidence>
<dbReference type="GO" id="GO:0052689">
    <property type="term" value="F:carboxylic ester hydrolase activity"/>
    <property type="evidence" value="ECO:0007669"/>
    <property type="project" value="UniProtKB-KW"/>
</dbReference>
<protein>
    <recommendedName>
        <fullName evidence="3">Acyl-protein thioesterase 1</fullName>
        <ecNumber evidence="2">3.1.2.22</ecNumber>
    </recommendedName>
    <alternativeName>
        <fullName evidence="8">Palmitoyl-protein hydrolase</fullName>
    </alternativeName>
</protein>
<dbReference type="EMBL" id="KV454487">
    <property type="protein sequence ID" value="ODV59245.1"/>
    <property type="molecule type" value="Genomic_DNA"/>
</dbReference>
<dbReference type="InterPro" id="IPR003140">
    <property type="entry name" value="PLipase/COase/thioEstase"/>
</dbReference>
<dbReference type="Gene3D" id="3.40.50.1820">
    <property type="entry name" value="alpha/beta hydrolase"/>
    <property type="match status" value="1"/>
</dbReference>
<dbReference type="SUPFAM" id="SSF53474">
    <property type="entry name" value="alpha/beta-Hydrolases"/>
    <property type="match status" value="1"/>
</dbReference>
<comment type="catalytic activity">
    <reaction evidence="9">
        <text>S-hexadecanoyl-L-cysteinyl-[protein] + H2O = L-cysteinyl-[protein] + hexadecanoate + H(+)</text>
        <dbReference type="Rhea" id="RHEA:19233"/>
        <dbReference type="Rhea" id="RHEA-COMP:10131"/>
        <dbReference type="Rhea" id="RHEA-COMP:11032"/>
        <dbReference type="ChEBI" id="CHEBI:7896"/>
        <dbReference type="ChEBI" id="CHEBI:15377"/>
        <dbReference type="ChEBI" id="CHEBI:15378"/>
        <dbReference type="ChEBI" id="CHEBI:29950"/>
        <dbReference type="ChEBI" id="CHEBI:74151"/>
        <dbReference type="EC" id="3.1.2.22"/>
    </reaction>
</comment>
<feature type="domain" description="Phospholipase/carboxylesterase/thioesterase" evidence="10">
    <location>
        <begin position="6"/>
        <end position="233"/>
    </location>
</feature>
<evidence type="ECO:0000256" key="6">
    <source>
        <dbReference type="ARBA" id="ARBA00022832"/>
    </source>
</evidence>
<dbReference type="EC" id="3.1.2.22" evidence="2"/>
<dbReference type="PANTHER" id="PTHR10655">
    <property type="entry name" value="LYSOPHOSPHOLIPASE-RELATED"/>
    <property type="match status" value="1"/>
</dbReference>
<evidence type="ECO:0000256" key="8">
    <source>
        <dbReference type="ARBA" id="ARBA00031195"/>
    </source>
</evidence>
<organism evidence="11 12">
    <name type="scientific">Ascoidea rubescens DSM 1968</name>
    <dbReference type="NCBI Taxonomy" id="1344418"/>
    <lineage>
        <taxon>Eukaryota</taxon>
        <taxon>Fungi</taxon>
        <taxon>Dikarya</taxon>
        <taxon>Ascomycota</taxon>
        <taxon>Saccharomycotina</taxon>
        <taxon>Saccharomycetes</taxon>
        <taxon>Ascoideaceae</taxon>
        <taxon>Ascoidea</taxon>
    </lineage>
</organism>
<evidence type="ECO:0000313" key="11">
    <source>
        <dbReference type="EMBL" id="ODV59245.1"/>
    </source>
</evidence>
<dbReference type="STRING" id="1344418.A0A1D2VC92"/>
<dbReference type="GeneID" id="30967449"/>
<evidence type="ECO:0000259" key="10">
    <source>
        <dbReference type="Pfam" id="PF02230"/>
    </source>
</evidence>
<accession>A0A1D2VC92</accession>
<gene>
    <name evidence="11" type="ORF">ASCRUDRAFT_77322</name>
</gene>
<dbReference type="Pfam" id="PF02230">
    <property type="entry name" value="Abhydrolase_2"/>
    <property type="match status" value="1"/>
</dbReference>
<dbReference type="FunCoup" id="A0A1D2VC92">
    <property type="interactions" value="492"/>
</dbReference>
<evidence type="ECO:0000256" key="3">
    <source>
        <dbReference type="ARBA" id="ARBA00014923"/>
    </source>
</evidence>
<dbReference type="InterPro" id="IPR050565">
    <property type="entry name" value="LYPA1-2/EST-like"/>
</dbReference>
<dbReference type="InParanoid" id="A0A1D2VC92"/>
<keyword evidence="6" id="KW-0276">Fatty acid metabolism</keyword>
<comment type="function">
    <text evidence="7">Hydrolyzes fatty acids from S-acylated cysteine residues in proteins with a strong preference for palmitoylated G-alpha proteins over other acyl substrates. Mediates the deacylation of G-alpha proteins such as GPA1 in vivo, but has weak or no activity toward palmitoylated Ras proteins. Has weak lysophospholipase activity in vitro; however such activity may not exist in vivo.</text>
</comment>
<proteinExistence type="inferred from homology"/>
<evidence type="ECO:0000256" key="5">
    <source>
        <dbReference type="ARBA" id="ARBA00022801"/>
    </source>
</evidence>
<evidence type="ECO:0000256" key="7">
    <source>
        <dbReference type="ARBA" id="ARBA00029392"/>
    </source>
</evidence>
<reference evidence="12" key="1">
    <citation type="submission" date="2016-05" db="EMBL/GenBank/DDBJ databases">
        <title>Comparative genomics of biotechnologically important yeasts.</title>
        <authorList>
            <consortium name="DOE Joint Genome Institute"/>
            <person name="Riley R."/>
            <person name="Haridas S."/>
            <person name="Wolfe K.H."/>
            <person name="Lopes M.R."/>
            <person name="Hittinger C.T."/>
            <person name="Goker M."/>
            <person name="Salamov A."/>
            <person name="Wisecaver J."/>
            <person name="Long T.M."/>
            <person name="Aerts A.L."/>
            <person name="Barry K."/>
            <person name="Choi C."/>
            <person name="Clum A."/>
            <person name="Coughlan A.Y."/>
            <person name="Deshpande S."/>
            <person name="Douglass A.P."/>
            <person name="Hanson S.J."/>
            <person name="Klenk H.-P."/>
            <person name="Labutti K."/>
            <person name="Lapidus A."/>
            <person name="Lindquist E."/>
            <person name="Lipzen A."/>
            <person name="Meier-Kolthoff J.P."/>
            <person name="Ohm R.A."/>
            <person name="Otillar R.P."/>
            <person name="Pangilinan J."/>
            <person name="Peng Y."/>
            <person name="Rokas A."/>
            <person name="Rosa C.A."/>
            <person name="Scheuner C."/>
            <person name="Sibirny A.A."/>
            <person name="Slot J.C."/>
            <person name="Stielow J.B."/>
            <person name="Sun H."/>
            <person name="Kurtzman C.P."/>
            <person name="Blackwell M."/>
            <person name="Grigoriev I.V."/>
            <person name="Jeffries T.W."/>
        </authorList>
    </citation>
    <scope>NUCLEOTIDE SEQUENCE [LARGE SCALE GENOMIC DNA]</scope>
    <source>
        <strain evidence="12">DSM 1968</strain>
    </source>
</reference>
<sequence>MSLSAVRISSKSKPATAAVIFLHGLGDSGAGWSFLSDYARASKEFDHIKFIFPNAPSQPVTVNGGMRCPSWFDIYELGNNKNINLGDDKEGFLKSIDTIREHIKELNNSDIPTDRVIIGGFSQGAALSLASSVLVDEKLAGVIGLSGFARIVSTLKEKIASFDGVKNLPNVDTPVLQCHGLLDEVINYEFGAMTKDFFKKEIGLTNYKFYKFNNLGHSCNEDEISLVLNFIKDNLPSTTK</sequence>
<dbReference type="RefSeq" id="XP_020045552.1">
    <property type="nucleotide sequence ID" value="XM_020193813.1"/>
</dbReference>
<evidence type="ECO:0000256" key="1">
    <source>
        <dbReference type="ARBA" id="ARBA00006499"/>
    </source>
</evidence>
<dbReference type="GO" id="GO:0005737">
    <property type="term" value="C:cytoplasm"/>
    <property type="evidence" value="ECO:0007669"/>
    <property type="project" value="TreeGrafter"/>
</dbReference>
<evidence type="ECO:0000313" key="12">
    <source>
        <dbReference type="Proteomes" id="UP000095038"/>
    </source>
</evidence>
<keyword evidence="6" id="KW-0443">Lipid metabolism</keyword>
<evidence type="ECO:0000256" key="2">
    <source>
        <dbReference type="ARBA" id="ARBA00012423"/>
    </source>
</evidence>
<dbReference type="AlphaFoldDB" id="A0A1D2VC92"/>
<keyword evidence="4" id="KW-0719">Serine esterase</keyword>
<comment type="similarity">
    <text evidence="1">Belongs to the AB hydrolase superfamily. AB hydrolase 2 family.</text>
</comment>
<name>A0A1D2VC92_9ASCO</name>
<keyword evidence="5" id="KW-0378">Hydrolase</keyword>
<dbReference type="Proteomes" id="UP000095038">
    <property type="component" value="Unassembled WGS sequence"/>
</dbReference>
<keyword evidence="12" id="KW-1185">Reference proteome</keyword>